<feature type="transmembrane region" description="Helical" evidence="2">
    <location>
        <begin position="180"/>
        <end position="201"/>
    </location>
</feature>
<evidence type="ECO:0000313" key="4">
    <source>
        <dbReference type="Proteomes" id="UP000694501"/>
    </source>
</evidence>
<organism evidence="3 4">
    <name type="scientific">Streptomyces tardus</name>
    <dbReference type="NCBI Taxonomy" id="2780544"/>
    <lineage>
        <taxon>Bacteria</taxon>
        <taxon>Bacillati</taxon>
        <taxon>Actinomycetota</taxon>
        <taxon>Actinomycetes</taxon>
        <taxon>Kitasatosporales</taxon>
        <taxon>Streptomycetaceae</taxon>
        <taxon>Streptomyces</taxon>
    </lineage>
</organism>
<proteinExistence type="predicted"/>
<feature type="transmembrane region" description="Helical" evidence="2">
    <location>
        <begin position="456"/>
        <end position="479"/>
    </location>
</feature>
<accession>A0A949N8I0</accession>
<feature type="transmembrane region" description="Helical" evidence="2">
    <location>
        <begin position="149"/>
        <end position="174"/>
    </location>
</feature>
<keyword evidence="4" id="KW-1185">Reference proteome</keyword>
<feature type="transmembrane region" description="Helical" evidence="2">
    <location>
        <begin position="486"/>
        <end position="509"/>
    </location>
</feature>
<sequence>MTTMRGATPASPRQGSSPRPSPRFDAFAGTGALLRFMVRRDRVRLPAWTIGLSLLMAYFATALETLAKTPEDLEGLTAFSESPAGALLGGPGFGFDALTIEKFLVGQYGLYLLVGAGLMGILTVTRHTRAEERAGRTELVRAYVAGRHAPLTAALLLTALMAVTVAALITAVLSGRGYDAVGSLLFGAGVGSSALVFAGAAAITNQVTEYPRAAAGMSGVVLGAAFMLRGLGDMAATQGFGPSWLVWLSPIGWSQQTAPYVLDRWWPLVASLLCTAATAATAYALSTRRDLAAGLLPPRPGPPHAARWLRGPLSLAFRLQRAGLIGWSAALVVAGIGYGSFTQPLLDGFEDAPEDLVAVLGGAQDMLAGYLGLMGLMMALIVGVFAVLAVQSLRAEEADGRTEPVLAAAVSRPAWLGAHLAVTGLAVPWLLLVAGAGTGIGAAASTGDPSLIGELVVGHLAHTPAVWLVLALAALLYAAAPPSLPAVWAVLGHAALVAFFATVLDIPGVAVRLSPFEHIGAYPSEGVNVLAGLVLTALATLIATAATACFRRRDLATAV</sequence>
<name>A0A949N8I0_9ACTN</name>
<reference evidence="3" key="1">
    <citation type="submission" date="2021-06" db="EMBL/GenBank/DDBJ databases">
        <title>Sequencing of actinobacteria type strains.</title>
        <authorList>
            <person name="Nguyen G.-S."/>
            <person name="Wentzel A."/>
        </authorList>
    </citation>
    <scope>NUCLEOTIDE SEQUENCE</scope>
    <source>
        <strain evidence="3">P38-E01</strain>
    </source>
</reference>
<dbReference type="EMBL" id="JAELVF020000001">
    <property type="protein sequence ID" value="MBU7597948.1"/>
    <property type="molecule type" value="Genomic_DNA"/>
</dbReference>
<evidence type="ECO:0000256" key="2">
    <source>
        <dbReference type="SAM" id="Phobius"/>
    </source>
</evidence>
<feature type="transmembrane region" description="Helical" evidence="2">
    <location>
        <begin position="366"/>
        <end position="393"/>
    </location>
</feature>
<evidence type="ECO:0000313" key="3">
    <source>
        <dbReference type="EMBL" id="MBU7597948.1"/>
    </source>
</evidence>
<keyword evidence="2" id="KW-0812">Transmembrane</keyword>
<feature type="transmembrane region" description="Helical" evidence="2">
    <location>
        <begin position="414"/>
        <end position="436"/>
    </location>
</feature>
<feature type="transmembrane region" description="Helical" evidence="2">
    <location>
        <begin position="529"/>
        <end position="550"/>
    </location>
</feature>
<feature type="transmembrane region" description="Helical" evidence="2">
    <location>
        <begin position="324"/>
        <end position="346"/>
    </location>
</feature>
<feature type="transmembrane region" description="Helical" evidence="2">
    <location>
        <begin position="108"/>
        <end position="128"/>
    </location>
</feature>
<evidence type="ECO:0000256" key="1">
    <source>
        <dbReference type="SAM" id="MobiDB-lite"/>
    </source>
</evidence>
<feature type="transmembrane region" description="Helical" evidence="2">
    <location>
        <begin position="45"/>
        <end position="63"/>
    </location>
</feature>
<feature type="transmembrane region" description="Helical" evidence="2">
    <location>
        <begin position="265"/>
        <end position="285"/>
    </location>
</feature>
<dbReference type="RefSeq" id="WP_211040077.1">
    <property type="nucleotide sequence ID" value="NZ_JAELVF020000001.1"/>
</dbReference>
<feature type="region of interest" description="Disordered" evidence="1">
    <location>
        <begin position="1"/>
        <end position="23"/>
    </location>
</feature>
<protein>
    <submittedName>
        <fullName evidence="3">ABC transporter permease</fullName>
    </submittedName>
</protein>
<gene>
    <name evidence="3" type="ORF">JGS22_010050</name>
</gene>
<keyword evidence="2" id="KW-0472">Membrane</keyword>
<comment type="caution">
    <text evidence="3">The sequence shown here is derived from an EMBL/GenBank/DDBJ whole genome shotgun (WGS) entry which is preliminary data.</text>
</comment>
<dbReference type="AlphaFoldDB" id="A0A949N8I0"/>
<keyword evidence="2" id="KW-1133">Transmembrane helix</keyword>
<dbReference type="Proteomes" id="UP000694501">
    <property type="component" value="Unassembled WGS sequence"/>
</dbReference>
<feature type="transmembrane region" description="Helical" evidence="2">
    <location>
        <begin position="213"/>
        <end position="232"/>
    </location>
</feature>